<gene>
    <name evidence="1" type="ORF">Lfee_0116</name>
    <name evidence="2" type="ORF">NCTC12022_00316</name>
</gene>
<reference evidence="2 4" key="2">
    <citation type="submission" date="2018-06" db="EMBL/GenBank/DDBJ databases">
        <authorList>
            <consortium name="Pathogen Informatics"/>
            <person name="Doyle S."/>
        </authorList>
    </citation>
    <scope>NUCLEOTIDE SEQUENCE [LARGE SCALE GENOMIC DNA]</scope>
    <source>
        <strain evidence="2 4">NCTC12022</strain>
    </source>
</reference>
<accession>A0A0W0U9L1</accession>
<evidence type="ECO:0000313" key="4">
    <source>
        <dbReference type="Proteomes" id="UP000251942"/>
    </source>
</evidence>
<proteinExistence type="predicted"/>
<protein>
    <submittedName>
        <fullName evidence="1">Uncharacterized protein</fullName>
    </submittedName>
</protein>
<evidence type="ECO:0000313" key="1">
    <source>
        <dbReference type="EMBL" id="KTD04658.1"/>
    </source>
</evidence>
<dbReference type="STRING" id="453.Lfee_0116"/>
<dbReference type="EMBL" id="LNYB01000006">
    <property type="protein sequence ID" value="KTD04658.1"/>
    <property type="molecule type" value="Genomic_DNA"/>
</dbReference>
<dbReference type="Proteomes" id="UP000251942">
    <property type="component" value="Unassembled WGS sequence"/>
</dbReference>
<evidence type="ECO:0000313" key="2">
    <source>
        <dbReference type="EMBL" id="SPX59493.1"/>
    </source>
</evidence>
<dbReference type="EMBL" id="UASS01000001">
    <property type="protein sequence ID" value="SPX59493.1"/>
    <property type="molecule type" value="Genomic_DNA"/>
</dbReference>
<keyword evidence="3" id="KW-1185">Reference proteome</keyword>
<dbReference type="OrthoDB" id="9788468at2"/>
<dbReference type="AlphaFoldDB" id="A0A0W0U9L1"/>
<dbReference type="Proteomes" id="UP000054698">
    <property type="component" value="Unassembled WGS sequence"/>
</dbReference>
<dbReference type="PATRIC" id="fig|453.4.peg.132"/>
<organism evidence="1 3">
    <name type="scientific">Legionella feeleii</name>
    <dbReference type="NCBI Taxonomy" id="453"/>
    <lineage>
        <taxon>Bacteria</taxon>
        <taxon>Pseudomonadati</taxon>
        <taxon>Pseudomonadota</taxon>
        <taxon>Gammaproteobacteria</taxon>
        <taxon>Legionellales</taxon>
        <taxon>Legionellaceae</taxon>
        <taxon>Legionella</taxon>
    </lineage>
</organism>
<name>A0A0W0U9L1_9GAMM</name>
<reference evidence="1 3" key="1">
    <citation type="submission" date="2015-11" db="EMBL/GenBank/DDBJ databases">
        <title>Genomic analysis of 38 Legionella species identifies large and diverse effector repertoires.</title>
        <authorList>
            <person name="Burstein D."/>
            <person name="Amaro F."/>
            <person name="Zusman T."/>
            <person name="Lifshitz Z."/>
            <person name="Cohen O."/>
            <person name="Gilbert J.A."/>
            <person name="Pupko T."/>
            <person name="Shuman H.A."/>
            <person name="Segal G."/>
        </authorList>
    </citation>
    <scope>NUCLEOTIDE SEQUENCE [LARGE SCALE GENOMIC DNA]</scope>
    <source>
        <strain evidence="1 3">WO-44C</strain>
    </source>
</reference>
<evidence type="ECO:0000313" key="3">
    <source>
        <dbReference type="Proteomes" id="UP000054698"/>
    </source>
</evidence>
<dbReference type="RefSeq" id="WP_058443337.1">
    <property type="nucleotide sequence ID" value="NZ_CAAAHT010000031.1"/>
</dbReference>
<sequence>MINPFEYQPKGDKKNTDYFNEYRMKIYERRQVVGLKELYGDICGIVVQVQTGDAISYLNELYIMTPYRYAVSYISATHKIYFLVNTSNSPVFIVLEPLDPNFKDDITRINKMYPNGREKFNARYVGEIFKTRDKDETRKILRSQDFHFHDADMTENKFYCNEHFYFTRLSDYCFNSTGYTDSDIFDFDNLNLGQRFYLTKQEKKLLDKAEQFSIDKGIKPLLKGIDHMATRILAGEREDSILEFLCLSNYYFWGAYNIGDMNSSTNVNRVSHGEDIKSPAKVFTANNTPFMVNSFEGLPMPTENFVRNYGRRMHHIAIEVTDGDHSTGKKNIDYVIETLRDEANIEFLAKIFGACKEEPDLKQIFSKHSQYSILITEYVERCHGFDGFFTKENVAALTEAASLDETVKTHNTKHGLIGD</sequence>